<evidence type="ECO:0000256" key="1">
    <source>
        <dbReference type="SAM" id="MobiDB-lite"/>
    </source>
</evidence>
<accession>A0ABD1ZSZ8</accession>
<dbReference type="AlphaFoldDB" id="A0ABD1ZSZ8"/>
<sequence>MDCLLVELFEVGRISIGRGSRDSADIVEVGVAEVCPGGEERDTERNEEKRTEWRASLRTEIEREEGKRASERVGGSSREGKKREREKMELGGRVMLGRLEQIMVVHINNNDISLEYILQFQYSISQVILSNESKHICRDVSNEFLAILLSSLMCGFALKLDEAKVRFI</sequence>
<feature type="region of interest" description="Disordered" evidence="1">
    <location>
        <begin position="37"/>
        <end position="85"/>
    </location>
</feature>
<protein>
    <submittedName>
        <fullName evidence="2">Uncharacterized protein</fullName>
    </submittedName>
</protein>
<gene>
    <name evidence="2" type="ORF">V1478_018517</name>
</gene>
<organism evidence="2 3">
    <name type="scientific">Vespula squamosa</name>
    <name type="common">Southern yellow jacket</name>
    <name type="synonym">Wasp</name>
    <dbReference type="NCBI Taxonomy" id="30214"/>
    <lineage>
        <taxon>Eukaryota</taxon>
        <taxon>Metazoa</taxon>
        <taxon>Ecdysozoa</taxon>
        <taxon>Arthropoda</taxon>
        <taxon>Hexapoda</taxon>
        <taxon>Insecta</taxon>
        <taxon>Pterygota</taxon>
        <taxon>Neoptera</taxon>
        <taxon>Endopterygota</taxon>
        <taxon>Hymenoptera</taxon>
        <taxon>Apocrita</taxon>
        <taxon>Aculeata</taxon>
        <taxon>Vespoidea</taxon>
        <taxon>Vespidae</taxon>
        <taxon>Vespinae</taxon>
        <taxon>Vespula</taxon>
    </lineage>
</organism>
<evidence type="ECO:0000313" key="3">
    <source>
        <dbReference type="Proteomes" id="UP001607302"/>
    </source>
</evidence>
<comment type="caution">
    <text evidence="2">The sequence shown here is derived from an EMBL/GenBank/DDBJ whole genome shotgun (WGS) entry which is preliminary data.</text>
</comment>
<reference evidence="2 3" key="1">
    <citation type="journal article" date="2024" name="Ann. Entomol. Soc. Am.">
        <title>Genomic analyses of the southern and eastern yellowjacket wasps (Hymenoptera: Vespidae) reveal evolutionary signatures of social life.</title>
        <authorList>
            <person name="Catto M.A."/>
            <person name="Caine P.B."/>
            <person name="Orr S.E."/>
            <person name="Hunt B.G."/>
            <person name="Goodisman M.A.D."/>
        </authorList>
    </citation>
    <scope>NUCLEOTIDE SEQUENCE [LARGE SCALE GENOMIC DNA]</scope>
    <source>
        <strain evidence="2">233</strain>
        <tissue evidence="2">Head and thorax</tissue>
    </source>
</reference>
<evidence type="ECO:0000313" key="2">
    <source>
        <dbReference type="EMBL" id="KAL2711496.1"/>
    </source>
</evidence>
<dbReference type="EMBL" id="JAUDFV010000173">
    <property type="protein sequence ID" value="KAL2711496.1"/>
    <property type="molecule type" value="Genomic_DNA"/>
</dbReference>
<dbReference type="Proteomes" id="UP001607302">
    <property type="component" value="Unassembled WGS sequence"/>
</dbReference>
<feature type="compositionally biased region" description="Basic and acidic residues" evidence="1">
    <location>
        <begin position="38"/>
        <end position="71"/>
    </location>
</feature>
<proteinExistence type="predicted"/>
<name>A0ABD1ZSZ8_VESSQ</name>
<keyword evidence="3" id="KW-1185">Reference proteome</keyword>